<evidence type="ECO:0000313" key="3">
    <source>
        <dbReference type="Proteomes" id="UP001610444"/>
    </source>
</evidence>
<dbReference type="Pfam" id="PF10906">
    <property type="entry name" value="Mrx7"/>
    <property type="match status" value="1"/>
</dbReference>
<keyword evidence="3" id="KW-1185">Reference proteome</keyword>
<dbReference type="InterPro" id="IPR020301">
    <property type="entry name" value="Mrx7"/>
</dbReference>
<accession>A0ABR4L788</accession>
<evidence type="ECO:0000313" key="2">
    <source>
        <dbReference type="EMBL" id="KAL2860420.1"/>
    </source>
</evidence>
<gene>
    <name evidence="2" type="ORF">BJX68DRAFT_84927</name>
</gene>
<feature type="signal peptide" evidence="1">
    <location>
        <begin position="1"/>
        <end position="21"/>
    </location>
</feature>
<dbReference type="EMBL" id="JBFXLR010000002">
    <property type="protein sequence ID" value="KAL2860420.1"/>
    <property type="molecule type" value="Genomic_DNA"/>
</dbReference>
<organism evidence="2 3">
    <name type="scientific">Aspergillus pseudodeflectus</name>
    <dbReference type="NCBI Taxonomy" id="176178"/>
    <lineage>
        <taxon>Eukaryota</taxon>
        <taxon>Fungi</taxon>
        <taxon>Dikarya</taxon>
        <taxon>Ascomycota</taxon>
        <taxon>Pezizomycotina</taxon>
        <taxon>Eurotiomycetes</taxon>
        <taxon>Eurotiomycetidae</taxon>
        <taxon>Eurotiales</taxon>
        <taxon>Aspergillaceae</taxon>
        <taxon>Aspergillus</taxon>
        <taxon>Aspergillus subgen. Nidulantes</taxon>
    </lineage>
</organism>
<dbReference type="RefSeq" id="XP_070905111.1">
    <property type="nucleotide sequence ID" value="XM_071049868.1"/>
</dbReference>
<keyword evidence="1" id="KW-0732">Signal</keyword>
<protein>
    <recommendedName>
        <fullName evidence="4">Secreted protein</fullName>
    </recommendedName>
</protein>
<dbReference type="Proteomes" id="UP001610444">
    <property type="component" value="Unassembled WGS sequence"/>
</dbReference>
<reference evidence="2 3" key="1">
    <citation type="submission" date="2024-07" db="EMBL/GenBank/DDBJ databases">
        <title>Section-level genome sequencing and comparative genomics of Aspergillus sections Usti and Cavernicolus.</title>
        <authorList>
            <consortium name="Lawrence Berkeley National Laboratory"/>
            <person name="Nybo J.L."/>
            <person name="Vesth T.C."/>
            <person name="Theobald S."/>
            <person name="Frisvad J.C."/>
            <person name="Larsen T.O."/>
            <person name="Kjaerboelling I."/>
            <person name="Rothschild-Mancinelli K."/>
            <person name="Lyhne E.K."/>
            <person name="Kogle M.E."/>
            <person name="Barry K."/>
            <person name="Clum A."/>
            <person name="Na H."/>
            <person name="Ledsgaard L."/>
            <person name="Lin J."/>
            <person name="Lipzen A."/>
            <person name="Kuo A."/>
            <person name="Riley R."/>
            <person name="Mondo S."/>
            <person name="LaButti K."/>
            <person name="Haridas S."/>
            <person name="Pangalinan J."/>
            <person name="Salamov A.A."/>
            <person name="Simmons B.A."/>
            <person name="Magnuson J.K."/>
            <person name="Chen J."/>
            <person name="Drula E."/>
            <person name="Henrissat B."/>
            <person name="Wiebenga A."/>
            <person name="Lubbers R.J."/>
            <person name="Gomes A.C."/>
            <person name="Macurrencykelacurrency M.R."/>
            <person name="Stajich J."/>
            <person name="Grigoriev I.V."/>
            <person name="Mortensen U.H."/>
            <person name="De vries R.P."/>
            <person name="Baker S.E."/>
            <person name="Andersen M.R."/>
        </authorList>
    </citation>
    <scope>NUCLEOTIDE SEQUENCE [LARGE SCALE GENOMIC DNA]</scope>
    <source>
        <strain evidence="2 3">CBS 756.74</strain>
    </source>
</reference>
<feature type="chain" id="PRO_5046854277" description="Secreted protein" evidence="1">
    <location>
        <begin position="22"/>
        <end position="134"/>
    </location>
</feature>
<evidence type="ECO:0008006" key="4">
    <source>
        <dbReference type="Google" id="ProtNLM"/>
    </source>
</evidence>
<proteinExistence type="predicted"/>
<evidence type="ECO:0000256" key="1">
    <source>
        <dbReference type="SAM" id="SignalP"/>
    </source>
</evidence>
<comment type="caution">
    <text evidence="2">The sequence shown here is derived from an EMBL/GenBank/DDBJ whole genome shotgun (WGS) entry which is preliminary data.</text>
</comment>
<dbReference type="GeneID" id="98165032"/>
<sequence length="134" mass="14983">MTPKWFLLRTFEVWLTTRLLASPTFHRMVGRVHGRVQRFRHGTPPEEMGGTKLDNNGMAALSTRSRIQTILGVFQGRAQGSGKGKTTRQVLTLALSHSITISHPPRIHASSLRIHSLDRKSPCQLPPNSRPRSA</sequence>
<name>A0ABR4L788_9EURO</name>